<reference evidence="7 8" key="1">
    <citation type="submission" date="2020-08" db="EMBL/GenBank/DDBJ databases">
        <title>Sequencing the genomes of 1000 actinobacteria strains.</title>
        <authorList>
            <person name="Klenk H.-P."/>
        </authorList>
    </citation>
    <scope>NUCLEOTIDE SEQUENCE [LARGE SCALE GENOMIC DNA]</scope>
    <source>
        <strain evidence="7 8">DSM 41654</strain>
    </source>
</reference>
<dbReference type="AlphaFoldDB" id="A0A7W7VZY9"/>
<gene>
    <name evidence="7" type="ORF">FHR34_008155</name>
</gene>
<name>A0A7W7VZY9_KITKI</name>
<keyword evidence="3" id="KW-0378">Hydrolase</keyword>
<evidence type="ECO:0000313" key="7">
    <source>
        <dbReference type="EMBL" id="MBB4929056.1"/>
    </source>
</evidence>
<feature type="domain" description="NlpC/P60" evidence="6">
    <location>
        <begin position="158"/>
        <end position="295"/>
    </location>
</feature>
<evidence type="ECO:0000256" key="4">
    <source>
        <dbReference type="ARBA" id="ARBA00022807"/>
    </source>
</evidence>
<keyword evidence="2" id="KW-0645">Protease</keyword>
<dbReference type="SUPFAM" id="SSF54001">
    <property type="entry name" value="Cysteine proteinases"/>
    <property type="match status" value="1"/>
</dbReference>
<dbReference type="Gene3D" id="1.10.530.10">
    <property type="match status" value="1"/>
</dbReference>
<dbReference type="PANTHER" id="PTHR47359">
    <property type="entry name" value="PEPTIDOGLYCAN DL-ENDOPEPTIDASE CWLO"/>
    <property type="match status" value="1"/>
</dbReference>
<evidence type="ECO:0000256" key="2">
    <source>
        <dbReference type="ARBA" id="ARBA00022670"/>
    </source>
</evidence>
<dbReference type="EMBL" id="JACHJV010000004">
    <property type="protein sequence ID" value="MBB4929056.1"/>
    <property type="molecule type" value="Genomic_DNA"/>
</dbReference>
<dbReference type="InterPro" id="IPR023346">
    <property type="entry name" value="Lysozyme-like_dom_sf"/>
</dbReference>
<comment type="similarity">
    <text evidence="1">Belongs to the peptidase C40 family.</text>
</comment>
<dbReference type="GO" id="GO:0008234">
    <property type="term" value="F:cysteine-type peptidase activity"/>
    <property type="evidence" value="ECO:0007669"/>
    <property type="project" value="UniProtKB-KW"/>
</dbReference>
<sequence length="295" mass="31214">MCSNDNPSIVTAPLIAAQIEAESGWDPNAKSSQGAEGLSQFTPATWTTVIPGSAPPEPYGQDEDGNTTPSPYDPPDAIMAQARYDCYLSRLVNDELKSGAVQGDPLDLTLASYNAGPDAVKRAGGVPKIVETQGYVQRIRQLLAKYTASMPTTTQGGGTFGAQVIKAAEQWLGTPYSWGGGGIDGPGFGTAQGAFTKGFDCSSLVQYSVYQASGDKLIIPRVSEDQVNAGQEVSRNDMQPGDVIGFATKGSGDYSHIAIYIGNGQIVHAPHTGDVVKISNLSDFQDKDWEIRRFG</sequence>
<dbReference type="GO" id="GO:0006508">
    <property type="term" value="P:proteolysis"/>
    <property type="evidence" value="ECO:0007669"/>
    <property type="project" value="UniProtKB-KW"/>
</dbReference>
<evidence type="ECO:0000313" key="8">
    <source>
        <dbReference type="Proteomes" id="UP000540506"/>
    </source>
</evidence>
<evidence type="ECO:0000259" key="6">
    <source>
        <dbReference type="PROSITE" id="PS51935"/>
    </source>
</evidence>
<dbReference type="PROSITE" id="PS51935">
    <property type="entry name" value="NLPC_P60"/>
    <property type="match status" value="1"/>
</dbReference>
<proteinExistence type="inferred from homology"/>
<dbReference type="SUPFAM" id="SSF53955">
    <property type="entry name" value="Lysozyme-like"/>
    <property type="match status" value="1"/>
</dbReference>
<dbReference type="InterPro" id="IPR038765">
    <property type="entry name" value="Papain-like_cys_pep_sf"/>
</dbReference>
<dbReference type="CDD" id="cd00254">
    <property type="entry name" value="LT-like"/>
    <property type="match status" value="1"/>
</dbReference>
<dbReference type="InterPro" id="IPR051794">
    <property type="entry name" value="PG_Endopeptidase_C40"/>
</dbReference>
<feature type="region of interest" description="Disordered" evidence="5">
    <location>
        <begin position="46"/>
        <end position="75"/>
    </location>
</feature>
<dbReference type="Pfam" id="PF00877">
    <property type="entry name" value="NLPC_P60"/>
    <property type="match status" value="1"/>
</dbReference>
<evidence type="ECO:0000256" key="1">
    <source>
        <dbReference type="ARBA" id="ARBA00007074"/>
    </source>
</evidence>
<dbReference type="Proteomes" id="UP000540506">
    <property type="component" value="Unassembled WGS sequence"/>
</dbReference>
<keyword evidence="4" id="KW-0788">Thiol protease</keyword>
<dbReference type="Pfam" id="PF01464">
    <property type="entry name" value="SLT"/>
    <property type="match status" value="1"/>
</dbReference>
<dbReference type="RefSeq" id="WP_184947009.1">
    <property type="nucleotide sequence ID" value="NZ_JACHJV010000004.1"/>
</dbReference>
<dbReference type="InterPro" id="IPR000064">
    <property type="entry name" value="NLP_P60_dom"/>
</dbReference>
<evidence type="ECO:0000256" key="5">
    <source>
        <dbReference type="SAM" id="MobiDB-lite"/>
    </source>
</evidence>
<dbReference type="PANTHER" id="PTHR47359:SF3">
    <property type="entry name" value="NLP_P60 DOMAIN-CONTAINING PROTEIN-RELATED"/>
    <property type="match status" value="1"/>
</dbReference>
<dbReference type="Gene3D" id="3.90.1720.10">
    <property type="entry name" value="endopeptidase domain like (from Nostoc punctiforme)"/>
    <property type="match status" value="1"/>
</dbReference>
<keyword evidence="8" id="KW-1185">Reference proteome</keyword>
<comment type="caution">
    <text evidence="7">The sequence shown here is derived from an EMBL/GenBank/DDBJ whole genome shotgun (WGS) entry which is preliminary data.</text>
</comment>
<accession>A0A7W7VZY9</accession>
<evidence type="ECO:0000256" key="3">
    <source>
        <dbReference type="ARBA" id="ARBA00022801"/>
    </source>
</evidence>
<dbReference type="InterPro" id="IPR008258">
    <property type="entry name" value="Transglycosylase_SLT_dom_1"/>
</dbReference>
<organism evidence="7 8">
    <name type="scientific">Kitasatospora kifunensis</name>
    <name type="common">Streptomyces kifunensis</name>
    <dbReference type="NCBI Taxonomy" id="58351"/>
    <lineage>
        <taxon>Bacteria</taxon>
        <taxon>Bacillati</taxon>
        <taxon>Actinomycetota</taxon>
        <taxon>Actinomycetes</taxon>
        <taxon>Kitasatosporales</taxon>
        <taxon>Streptomycetaceae</taxon>
        <taxon>Kitasatospora</taxon>
    </lineage>
</organism>
<protein>
    <recommendedName>
        <fullName evidence="6">NlpC/P60 domain-containing protein</fullName>
    </recommendedName>
</protein>